<sequence>MPGKGIDRNRTRSALETIKDSPTITLIALSPAIVLFALVWWIGGLGWAVLALIALGVLGVVGVKYLR</sequence>
<evidence type="ECO:0000313" key="2">
    <source>
        <dbReference type="EMBL" id="MFH5208166.1"/>
    </source>
</evidence>
<proteinExistence type="predicted"/>
<evidence type="ECO:0000313" key="5">
    <source>
        <dbReference type="Proteomes" id="UP001609175"/>
    </source>
</evidence>
<dbReference type="EMBL" id="JBIMSN010000003">
    <property type="protein sequence ID" value="MFH5227222.1"/>
    <property type="molecule type" value="Genomic_DNA"/>
</dbReference>
<name>A0ABW7K048_9NOCA</name>
<dbReference type="EMBL" id="JBIMSO010000037">
    <property type="protein sequence ID" value="MFH5208166.1"/>
    <property type="molecule type" value="Genomic_DNA"/>
</dbReference>
<keyword evidence="1" id="KW-0472">Membrane</keyword>
<evidence type="ECO:0000313" key="3">
    <source>
        <dbReference type="EMBL" id="MFH5227222.1"/>
    </source>
</evidence>
<evidence type="ECO:0000313" key="6">
    <source>
        <dbReference type="Proteomes" id="UP001609176"/>
    </source>
</evidence>
<dbReference type="EMBL" id="JBIMSP010000001">
    <property type="protein sequence ID" value="MFH5240482.1"/>
    <property type="molecule type" value="Genomic_DNA"/>
</dbReference>
<feature type="transmembrane region" description="Helical" evidence="1">
    <location>
        <begin position="47"/>
        <end position="66"/>
    </location>
</feature>
<protein>
    <submittedName>
        <fullName evidence="3">Uncharacterized protein</fullName>
    </submittedName>
</protein>
<accession>A0ABW7K048</accession>
<comment type="caution">
    <text evidence="3">The sequence shown here is derived from an EMBL/GenBank/DDBJ whole genome shotgun (WGS) entry which is preliminary data.</text>
</comment>
<reference evidence="5 6" key="1">
    <citation type="submission" date="2024-10" db="EMBL/GenBank/DDBJ databases">
        <authorList>
            <person name="Riesco R."/>
        </authorList>
    </citation>
    <scope>NUCLEOTIDE SEQUENCE [LARGE SCALE GENOMIC DNA]</scope>
    <source>
        <strain evidence="4 6">NCIMB 15448</strain>
        <strain evidence="2 5">NCIMB 15449</strain>
        <strain evidence="3 7">NCIMB 15450</strain>
    </source>
</reference>
<keyword evidence="1" id="KW-0812">Transmembrane</keyword>
<keyword evidence="7" id="KW-1185">Reference proteome</keyword>
<dbReference type="Proteomes" id="UP001609176">
    <property type="component" value="Unassembled WGS sequence"/>
</dbReference>
<organism evidence="3 7">
    <name type="scientific">Antrihabitans spumae</name>
    <dbReference type="NCBI Taxonomy" id="3373370"/>
    <lineage>
        <taxon>Bacteria</taxon>
        <taxon>Bacillati</taxon>
        <taxon>Actinomycetota</taxon>
        <taxon>Actinomycetes</taxon>
        <taxon>Mycobacteriales</taxon>
        <taxon>Nocardiaceae</taxon>
        <taxon>Antrihabitans</taxon>
    </lineage>
</organism>
<dbReference type="RefSeq" id="WP_395113582.1">
    <property type="nucleotide sequence ID" value="NZ_JBIMSN010000003.1"/>
</dbReference>
<evidence type="ECO:0000313" key="7">
    <source>
        <dbReference type="Proteomes" id="UP001609219"/>
    </source>
</evidence>
<evidence type="ECO:0000313" key="4">
    <source>
        <dbReference type="EMBL" id="MFH5240482.1"/>
    </source>
</evidence>
<dbReference type="Proteomes" id="UP001609175">
    <property type="component" value="Unassembled WGS sequence"/>
</dbReference>
<dbReference type="Proteomes" id="UP001609219">
    <property type="component" value="Unassembled WGS sequence"/>
</dbReference>
<keyword evidence="1" id="KW-1133">Transmembrane helix</keyword>
<feature type="transmembrane region" description="Helical" evidence="1">
    <location>
        <begin position="21"/>
        <end position="41"/>
    </location>
</feature>
<gene>
    <name evidence="4" type="ORF">ACHIPV_01110</name>
    <name evidence="2" type="ORF">ACHIPZ_08080</name>
    <name evidence="3" type="ORF">ACHIRB_01260</name>
</gene>
<evidence type="ECO:0000256" key="1">
    <source>
        <dbReference type="SAM" id="Phobius"/>
    </source>
</evidence>